<keyword evidence="5 7" id="KW-1133">Transmembrane helix</keyword>
<evidence type="ECO:0000256" key="6">
    <source>
        <dbReference type="ARBA" id="ARBA00023136"/>
    </source>
</evidence>
<evidence type="ECO:0000256" key="7">
    <source>
        <dbReference type="RuleBase" id="RU363032"/>
    </source>
</evidence>
<dbReference type="OrthoDB" id="9808619at2"/>
<evidence type="ECO:0000259" key="8">
    <source>
        <dbReference type="PROSITE" id="PS50928"/>
    </source>
</evidence>
<dbReference type="SUPFAM" id="SSF161098">
    <property type="entry name" value="MetI-like"/>
    <property type="match status" value="1"/>
</dbReference>
<dbReference type="PROSITE" id="PS50928">
    <property type="entry name" value="ABC_TM1"/>
    <property type="match status" value="1"/>
</dbReference>
<gene>
    <name evidence="9" type="ORF">FB388_4510</name>
</gene>
<reference evidence="9 10" key="1">
    <citation type="submission" date="2019-06" db="EMBL/GenBank/DDBJ databases">
        <title>Sequencing the genomes of 1000 actinobacteria strains.</title>
        <authorList>
            <person name="Klenk H.-P."/>
        </authorList>
    </citation>
    <scope>NUCLEOTIDE SEQUENCE [LARGE SCALE GENOMIC DNA]</scope>
    <source>
        <strain evidence="9 10">DSM 45511</strain>
    </source>
</reference>
<dbReference type="Gene3D" id="1.10.3720.10">
    <property type="entry name" value="MetI-like"/>
    <property type="match status" value="1"/>
</dbReference>
<evidence type="ECO:0000313" key="10">
    <source>
        <dbReference type="Proteomes" id="UP000319818"/>
    </source>
</evidence>
<dbReference type="CDD" id="cd06261">
    <property type="entry name" value="TM_PBP2"/>
    <property type="match status" value="1"/>
</dbReference>
<evidence type="ECO:0000256" key="4">
    <source>
        <dbReference type="ARBA" id="ARBA00022692"/>
    </source>
</evidence>
<dbReference type="Proteomes" id="UP000319818">
    <property type="component" value="Unassembled WGS sequence"/>
</dbReference>
<feature type="transmembrane region" description="Helical" evidence="7">
    <location>
        <begin position="277"/>
        <end position="298"/>
    </location>
</feature>
<keyword evidence="2 7" id="KW-0813">Transport</keyword>
<feature type="transmembrane region" description="Helical" evidence="7">
    <location>
        <begin position="84"/>
        <end position="109"/>
    </location>
</feature>
<organism evidence="9 10">
    <name type="scientific">Pseudonocardia cypriaca</name>
    <dbReference type="NCBI Taxonomy" id="882449"/>
    <lineage>
        <taxon>Bacteria</taxon>
        <taxon>Bacillati</taxon>
        <taxon>Actinomycetota</taxon>
        <taxon>Actinomycetes</taxon>
        <taxon>Pseudonocardiales</taxon>
        <taxon>Pseudonocardiaceae</taxon>
        <taxon>Pseudonocardia</taxon>
    </lineage>
</organism>
<feature type="domain" description="ABC transmembrane type-1" evidence="8">
    <location>
        <begin position="84"/>
        <end position="294"/>
    </location>
</feature>
<comment type="caution">
    <text evidence="9">The sequence shown here is derived from an EMBL/GenBank/DDBJ whole genome shotgun (WGS) entry which is preliminary data.</text>
</comment>
<accession>A0A543FTY7</accession>
<dbReference type="PANTHER" id="PTHR30193:SF41">
    <property type="entry name" value="DIACETYLCHITOBIOSE UPTAKE SYSTEM PERMEASE PROTEIN NGCF"/>
    <property type="match status" value="1"/>
</dbReference>
<dbReference type="EMBL" id="VFPH01000002">
    <property type="protein sequence ID" value="TQM37301.1"/>
    <property type="molecule type" value="Genomic_DNA"/>
</dbReference>
<feature type="transmembrane region" description="Helical" evidence="7">
    <location>
        <begin position="121"/>
        <end position="142"/>
    </location>
</feature>
<evidence type="ECO:0000256" key="2">
    <source>
        <dbReference type="ARBA" id="ARBA00022448"/>
    </source>
</evidence>
<sequence>MIIESTPAVAPPVSARAARRRRADGVYHLFLLPAIVLFTFFVTLPALVGFVASLTNSMGFGEFRFIGLANYGSLVTDPRILGSYAFTFGFALVTVVVTNVVALALALGLNARIPGRTVLRGVFVVPMVVSGIVIAYVFNYLFSTSAPAVGAALGAGWLQESILAAPETAWIGVVIVTAWQAVPSALIIYLAGLLAVPEEVYEAAAIDGAGAWRRFRSITLPLIAGYVLISSVLGLKNFFNAYDIIVGLTGGGPGASTTSIAMTIFNGFGSGDYGYQMANAVVFFVVLLAVSVVQLRLVRGRGVSL</sequence>
<evidence type="ECO:0000256" key="5">
    <source>
        <dbReference type="ARBA" id="ARBA00022989"/>
    </source>
</evidence>
<name>A0A543FTY7_9PSEU</name>
<dbReference type="Pfam" id="PF00528">
    <property type="entry name" value="BPD_transp_1"/>
    <property type="match status" value="1"/>
</dbReference>
<dbReference type="AlphaFoldDB" id="A0A543FTY7"/>
<dbReference type="InterPro" id="IPR035906">
    <property type="entry name" value="MetI-like_sf"/>
</dbReference>
<feature type="transmembrane region" description="Helical" evidence="7">
    <location>
        <begin position="217"/>
        <end position="235"/>
    </location>
</feature>
<dbReference type="InterPro" id="IPR051393">
    <property type="entry name" value="ABC_transporter_permease"/>
</dbReference>
<proteinExistence type="inferred from homology"/>
<comment type="subcellular location">
    <subcellularLocation>
        <location evidence="1 7">Cell membrane</location>
        <topology evidence="1 7">Multi-pass membrane protein</topology>
    </subcellularLocation>
</comment>
<feature type="transmembrane region" description="Helical" evidence="7">
    <location>
        <begin position="26"/>
        <end position="52"/>
    </location>
</feature>
<dbReference type="RefSeq" id="WP_142104141.1">
    <property type="nucleotide sequence ID" value="NZ_VFPH01000002.1"/>
</dbReference>
<dbReference type="PANTHER" id="PTHR30193">
    <property type="entry name" value="ABC TRANSPORTER PERMEASE PROTEIN"/>
    <property type="match status" value="1"/>
</dbReference>
<comment type="similarity">
    <text evidence="7">Belongs to the binding-protein-dependent transport system permease family.</text>
</comment>
<evidence type="ECO:0000256" key="3">
    <source>
        <dbReference type="ARBA" id="ARBA00022475"/>
    </source>
</evidence>
<protein>
    <submittedName>
        <fullName evidence="9">Carbohydrate ABC transporter membrane protein 1 (CUT1 family)</fullName>
    </submittedName>
</protein>
<keyword evidence="4 7" id="KW-0812">Transmembrane</keyword>
<keyword evidence="6 7" id="KW-0472">Membrane</keyword>
<keyword evidence="3" id="KW-1003">Cell membrane</keyword>
<evidence type="ECO:0000256" key="1">
    <source>
        <dbReference type="ARBA" id="ARBA00004651"/>
    </source>
</evidence>
<keyword evidence="10" id="KW-1185">Reference proteome</keyword>
<dbReference type="GO" id="GO:0005886">
    <property type="term" value="C:plasma membrane"/>
    <property type="evidence" value="ECO:0007669"/>
    <property type="project" value="UniProtKB-SubCell"/>
</dbReference>
<evidence type="ECO:0000313" key="9">
    <source>
        <dbReference type="EMBL" id="TQM37301.1"/>
    </source>
</evidence>
<dbReference type="InterPro" id="IPR000515">
    <property type="entry name" value="MetI-like"/>
</dbReference>
<dbReference type="GO" id="GO:0055085">
    <property type="term" value="P:transmembrane transport"/>
    <property type="evidence" value="ECO:0007669"/>
    <property type="project" value="InterPro"/>
</dbReference>